<organism evidence="2 3">
    <name type="scientific">Ustilago hordei</name>
    <name type="common">Barley covered smut fungus</name>
    <dbReference type="NCBI Taxonomy" id="120017"/>
    <lineage>
        <taxon>Eukaryota</taxon>
        <taxon>Fungi</taxon>
        <taxon>Dikarya</taxon>
        <taxon>Basidiomycota</taxon>
        <taxon>Ustilaginomycotina</taxon>
        <taxon>Ustilaginomycetes</taxon>
        <taxon>Ustilaginales</taxon>
        <taxon>Ustilaginaceae</taxon>
        <taxon>Ustilago</taxon>
    </lineage>
</organism>
<feature type="region of interest" description="Disordered" evidence="1">
    <location>
        <begin position="110"/>
        <end position="155"/>
    </location>
</feature>
<name>I2FY90_USTHO</name>
<feature type="region of interest" description="Disordered" evidence="1">
    <location>
        <begin position="1"/>
        <end position="66"/>
    </location>
</feature>
<comment type="caution">
    <text evidence="2">The sequence shown here is derived from an EMBL/GenBank/DDBJ whole genome shotgun (WGS) entry which is preliminary data.</text>
</comment>
<dbReference type="eggNOG" id="ENOG502SDCC">
    <property type="taxonomic scope" value="Eukaryota"/>
</dbReference>
<sequence>MSQSTPTALTKRKVMARMDAGPSESPSSSVTPNPRPRIVRAQHGCSSPSLSTPTASRPIPGTGRARVDMSAFASPWPAASSPAMSPCISGRPLSASSAASATITARLSRASPSLRSTPTFHARSGSIVGSSASSYKLTEARTDGPVDPNLAPLRSPKIRGAKGSVDLTVSMAIASANASVFGSLQLADSVSLTSPAPVAGADESRFQKPATPSSAVPARHLLSPQRSQETFQGGALLPKSRSPEPVLPAPSLPNHASSGWLQLSPSKQVPTHHSSQLVLLDRQASMAVRVSTSVAEERHSLASNSFSSYSANVPLSCSSESPPSPSHVAEAEEARVHRKLLDLEITNKSLMAINSALEVSKLKQAKEIRQLKRRLRDGRGLLLVPATRDCTATAGLSDDENFETDSDQDDDGLVRDHVELQDAYQRCKNLVDDMLQRARNAILHVHLQSPNTTAKVLHPLEVQERQRQLQQDHNTEPPTTLPTDPLETSISFDQSIPDTSTKFGMRSTSSLEFADTSDEQACSSHVLPNQAEMLESTCSLDECRSSRHPNSPKPANVASHADLSID</sequence>
<feature type="compositionally biased region" description="Polar residues" evidence="1">
    <location>
        <begin position="44"/>
        <end position="55"/>
    </location>
</feature>
<dbReference type="HOGENOM" id="CLU_434196_0_0_1"/>
<keyword evidence="3" id="KW-1185">Reference proteome</keyword>
<gene>
    <name evidence="2" type="ORF">UHOR_04960</name>
</gene>
<feature type="region of interest" description="Disordered" evidence="1">
    <location>
        <begin position="201"/>
        <end position="275"/>
    </location>
</feature>
<feature type="region of interest" description="Disordered" evidence="1">
    <location>
        <begin position="542"/>
        <end position="566"/>
    </location>
</feature>
<feature type="compositionally biased region" description="Polar residues" evidence="1">
    <location>
        <begin position="254"/>
        <end position="275"/>
    </location>
</feature>
<feature type="compositionally biased region" description="Low complexity" evidence="1">
    <location>
        <begin position="110"/>
        <end position="134"/>
    </location>
</feature>
<evidence type="ECO:0000313" key="2">
    <source>
        <dbReference type="EMBL" id="CCF51883.1"/>
    </source>
</evidence>
<dbReference type="STRING" id="1128400.I2FY90"/>
<feature type="region of interest" description="Disordered" evidence="1">
    <location>
        <begin position="464"/>
        <end position="489"/>
    </location>
</feature>
<dbReference type="PANTHER" id="PTHR38701">
    <property type="entry name" value="CHROMOSOME 8, WHOLE GENOME SHOTGUN SEQUENCE"/>
    <property type="match status" value="1"/>
</dbReference>
<accession>I2FY90</accession>
<feature type="compositionally biased region" description="Low complexity" evidence="1">
    <location>
        <begin position="468"/>
        <end position="488"/>
    </location>
</feature>
<evidence type="ECO:0000256" key="1">
    <source>
        <dbReference type="SAM" id="MobiDB-lite"/>
    </source>
</evidence>
<dbReference type="EMBL" id="CAGI01000168">
    <property type="protein sequence ID" value="CCF51883.1"/>
    <property type="molecule type" value="Genomic_DNA"/>
</dbReference>
<dbReference type="Proteomes" id="UP000006174">
    <property type="component" value="Unassembled WGS sequence"/>
</dbReference>
<proteinExistence type="predicted"/>
<evidence type="ECO:0000313" key="3">
    <source>
        <dbReference type="Proteomes" id="UP000006174"/>
    </source>
</evidence>
<dbReference type="PANTHER" id="PTHR38701:SF1">
    <property type="entry name" value="UP-REGULATED DURING SEPTATION PROTEIN 1 DOMAIN-CONTAINING PROTEIN"/>
    <property type="match status" value="1"/>
</dbReference>
<protein>
    <submittedName>
        <fullName evidence="2">Uncharacterized protein</fullName>
    </submittedName>
</protein>
<dbReference type="AlphaFoldDB" id="I2FY90"/>
<reference evidence="2 3" key="1">
    <citation type="journal article" date="2012" name="Plant Cell">
        <title>Genome comparison of barley and maize smut fungi reveals targeted loss of RNA silencing components and species-specific presence of transposable elements.</title>
        <authorList>
            <person name="Laurie J.D."/>
            <person name="Ali S."/>
            <person name="Linning R."/>
            <person name="Mannhaupt G."/>
            <person name="Wong P."/>
            <person name="Gueldener U."/>
            <person name="Muensterkoetter M."/>
            <person name="Moore R."/>
            <person name="Kahmann R."/>
            <person name="Bakkeren G."/>
            <person name="Schirawski J."/>
        </authorList>
    </citation>
    <scope>NUCLEOTIDE SEQUENCE [LARGE SCALE GENOMIC DNA]</scope>
    <source>
        <strain evidence="3">Uh4875-4</strain>
    </source>
</reference>
<dbReference type="OrthoDB" id="2555519at2759"/>